<dbReference type="GO" id="GO:0004633">
    <property type="term" value="F:phosphopantothenoylcysteine decarboxylase activity"/>
    <property type="evidence" value="ECO:0007669"/>
    <property type="project" value="TreeGrafter"/>
</dbReference>
<dbReference type="EMBL" id="OOIN01000043">
    <property type="protein sequence ID" value="SPO32151.1"/>
    <property type="molecule type" value="Genomic_DNA"/>
</dbReference>
<dbReference type="GO" id="GO:0010181">
    <property type="term" value="F:FMN binding"/>
    <property type="evidence" value="ECO:0007669"/>
    <property type="project" value="TreeGrafter"/>
</dbReference>
<reference evidence="5 6" key="1">
    <citation type="submission" date="2018-03" db="EMBL/GenBank/DDBJ databases">
        <authorList>
            <person name="Guldener U."/>
        </authorList>
    </citation>
    <scope>NUCLEOTIDE SEQUENCE [LARGE SCALE GENOMIC DNA]</scope>
    <source>
        <strain evidence="5 6">NBRC100155</strain>
    </source>
</reference>
<proteinExistence type="inferred from homology"/>
<keyword evidence="1" id="KW-0173">Coenzyme A biosynthesis</keyword>
<feature type="region of interest" description="Disordered" evidence="3">
    <location>
        <begin position="1"/>
        <end position="34"/>
    </location>
</feature>
<name>A0A5C3ERU6_9BASI</name>
<gene>
    <name evidence="5" type="ORF">UTRI_02708</name>
</gene>
<organism evidence="5 6">
    <name type="scientific">Ustilago trichophora</name>
    <dbReference type="NCBI Taxonomy" id="86804"/>
    <lineage>
        <taxon>Eukaryota</taxon>
        <taxon>Fungi</taxon>
        <taxon>Dikarya</taxon>
        <taxon>Basidiomycota</taxon>
        <taxon>Ustilaginomycotina</taxon>
        <taxon>Ustilaginomycetes</taxon>
        <taxon>Ustilaginales</taxon>
        <taxon>Ustilaginaceae</taxon>
        <taxon>Ustilago</taxon>
    </lineage>
</organism>
<dbReference type="GO" id="GO:0071513">
    <property type="term" value="C:phosphopantothenoylcysteine decarboxylase complex"/>
    <property type="evidence" value="ECO:0007669"/>
    <property type="project" value="TreeGrafter"/>
</dbReference>
<dbReference type="PANTHER" id="PTHR14359">
    <property type="entry name" value="HOMO-OLIGOMERIC FLAVIN CONTAINING CYS DECARBOXYLASE FAMILY"/>
    <property type="match status" value="1"/>
</dbReference>
<accession>A0A5C3ERU6</accession>
<evidence type="ECO:0000313" key="5">
    <source>
        <dbReference type="EMBL" id="SPO32151.1"/>
    </source>
</evidence>
<dbReference type="InterPro" id="IPR003382">
    <property type="entry name" value="Flavoprotein"/>
</dbReference>
<dbReference type="SUPFAM" id="SSF52507">
    <property type="entry name" value="Homo-oligomeric flavin-containing Cys decarboxylases, HFCD"/>
    <property type="match status" value="1"/>
</dbReference>
<evidence type="ECO:0000256" key="1">
    <source>
        <dbReference type="ARBA" id="ARBA00022993"/>
    </source>
</evidence>
<dbReference type="PANTHER" id="PTHR14359:SF6">
    <property type="entry name" value="PHOSPHOPANTOTHENOYLCYSTEINE DECARBOXYLASE"/>
    <property type="match status" value="1"/>
</dbReference>
<sequence length="267" mass="29024">MQSKTPSSTESNSKTTTSIPPSLSSPHPSLSRPPIADRPLHIVLASTGSVASVKIPHIVEELLKYANVRIQIIASDNSLHFYDRQFVLSLNTNSSSTVPYTVASLAAENSSPSSSSSSSSSCSGAKPRVHLWTNSDEWTTFTRIGDPILHIELRRWADLIIIAPCSANTLAKLNAGICDDLLTSFMRALGNEQQVWLAPAMNTAMWMHPLTERHVGFVKEALGYKVLGPVQKKLACGDTGLGAMVEWSVLVHDVVEKYGLMKVEKIT</sequence>
<comment type="similarity">
    <text evidence="2">Belongs to the HFCD (homooligomeric flavin containing Cys decarboxylase) superfamily.</text>
</comment>
<dbReference type="GO" id="GO:0015937">
    <property type="term" value="P:coenzyme A biosynthetic process"/>
    <property type="evidence" value="ECO:0007669"/>
    <property type="project" value="UniProtKB-KW"/>
</dbReference>
<evidence type="ECO:0000256" key="3">
    <source>
        <dbReference type="SAM" id="MobiDB-lite"/>
    </source>
</evidence>
<evidence type="ECO:0000259" key="4">
    <source>
        <dbReference type="Pfam" id="PF02441"/>
    </source>
</evidence>
<dbReference type="AlphaFoldDB" id="A0A5C3ERU6"/>
<dbReference type="OrthoDB" id="1532798at2759"/>
<dbReference type="Proteomes" id="UP000324022">
    <property type="component" value="Unassembled WGS sequence"/>
</dbReference>
<keyword evidence="6" id="KW-1185">Reference proteome</keyword>
<evidence type="ECO:0000256" key="2">
    <source>
        <dbReference type="ARBA" id="ARBA00038350"/>
    </source>
</evidence>
<feature type="domain" description="Flavoprotein" evidence="4">
    <location>
        <begin position="41"/>
        <end position="255"/>
    </location>
</feature>
<protein>
    <submittedName>
        <fullName evidence="5">Related to Phosphopantothenoylcysteine decarboxylase</fullName>
    </submittedName>
</protein>
<evidence type="ECO:0000313" key="6">
    <source>
        <dbReference type="Proteomes" id="UP000324022"/>
    </source>
</evidence>
<dbReference type="Pfam" id="PF02441">
    <property type="entry name" value="Flavoprotein"/>
    <property type="match status" value="1"/>
</dbReference>
<dbReference type="InterPro" id="IPR036551">
    <property type="entry name" value="Flavin_trans-like"/>
</dbReference>
<dbReference type="Gene3D" id="3.40.50.1950">
    <property type="entry name" value="Flavin prenyltransferase-like"/>
    <property type="match status" value="1"/>
</dbReference>